<sequence length="185" mass="21473">MNKKQIRYLFTGLALFLAFFPFLTTFNEIGTRIAENSPLYHFLQEWVVPFEVKMVANILRLFAIKLSVYGNSTIAINHNLAKISWNCIGWQSMLLVVISLIMGLQGNFTIASKIETILLALIGTYFINIFRMVFILWLLATANPLYALIYHNLLAIIVTLLWLFLFWWFSYGFVLEVKQSNKPHQ</sequence>
<dbReference type="Proteomes" id="UP000635565">
    <property type="component" value="Unassembled WGS sequence"/>
</dbReference>
<dbReference type="EMBL" id="BNJJ01000008">
    <property type="protein sequence ID" value="GHO85216.1"/>
    <property type="molecule type" value="Genomic_DNA"/>
</dbReference>
<keyword evidence="3" id="KW-0645">Protease</keyword>
<dbReference type="RefSeq" id="WP_201362878.1">
    <property type="nucleotide sequence ID" value="NZ_BNJJ01000008.1"/>
</dbReference>
<evidence type="ECO:0000313" key="9">
    <source>
        <dbReference type="EMBL" id="GHO85216.1"/>
    </source>
</evidence>
<feature type="transmembrane region" description="Helical" evidence="8">
    <location>
        <begin position="116"/>
        <end position="139"/>
    </location>
</feature>
<evidence type="ECO:0000256" key="4">
    <source>
        <dbReference type="ARBA" id="ARBA00022692"/>
    </source>
</evidence>
<feature type="transmembrane region" description="Helical" evidence="8">
    <location>
        <begin position="83"/>
        <end position="104"/>
    </location>
</feature>
<evidence type="ECO:0000256" key="3">
    <source>
        <dbReference type="ARBA" id="ARBA00022670"/>
    </source>
</evidence>
<keyword evidence="2" id="KW-1003">Cell membrane</keyword>
<accession>A0ABQ3VJB3</accession>
<organism evidence="9 10">
    <name type="scientific">Dictyobacter formicarum</name>
    <dbReference type="NCBI Taxonomy" id="2778368"/>
    <lineage>
        <taxon>Bacteria</taxon>
        <taxon>Bacillati</taxon>
        <taxon>Chloroflexota</taxon>
        <taxon>Ktedonobacteria</taxon>
        <taxon>Ktedonobacterales</taxon>
        <taxon>Dictyobacteraceae</taxon>
        <taxon>Dictyobacter</taxon>
    </lineage>
</organism>
<evidence type="ECO:0000256" key="2">
    <source>
        <dbReference type="ARBA" id="ARBA00022475"/>
    </source>
</evidence>
<keyword evidence="4 8" id="KW-0812">Transmembrane</keyword>
<dbReference type="InterPro" id="IPR026392">
    <property type="entry name" value="Exo/Archaeosortase_dom"/>
</dbReference>
<evidence type="ECO:0000313" key="10">
    <source>
        <dbReference type="Proteomes" id="UP000635565"/>
    </source>
</evidence>
<comment type="caution">
    <text evidence="9">The sequence shown here is derived from an EMBL/GenBank/DDBJ whole genome shotgun (WGS) entry which is preliminary data.</text>
</comment>
<reference evidence="9 10" key="1">
    <citation type="journal article" date="2021" name="Int. J. Syst. Evol. Microbiol.">
        <title>Reticulibacter mediterranei gen. nov., sp. nov., within the new family Reticulibacteraceae fam. nov., and Ktedonospora formicarum gen. nov., sp. nov., Ktedonobacter robiniae sp. nov., Dictyobacter formicarum sp. nov. and Dictyobacter arantiisoli sp. nov., belonging to the class Ktedonobacteria.</title>
        <authorList>
            <person name="Yabe S."/>
            <person name="Zheng Y."/>
            <person name="Wang C.M."/>
            <person name="Sakai Y."/>
            <person name="Abe K."/>
            <person name="Yokota A."/>
            <person name="Donadio S."/>
            <person name="Cavaletti L."/>
            <person name="Monciardini P."/>
        </authorList>
    </citation>
    <scope>NUCLEOTIDE SEQUENCE [LARGE SCALE GENOMIC DNA]</scope>
    <source>
        <strain evidence="9 10">SOSP1-9</strain>
    </source>
</reference>
<evidence type="ECO:0000256" key="5">
    <source>
        <dbReference type="ARBA" id="ARBA00022801"/>
    </source>
</evidence>
<evidence type="ECO:0000256" key="7">
    <source>
        <dbReference type="ARBA" id="ARBA00023136"/>
    </source>
</evidence>
<name>A0ABQ3VJB3_9CHLR</name>
<gene>
    <name evidence="9" type="ORF">KSZ_32220</name>
</gene>
<evidence type="ECO:0008006" key="11">
    <source>
        <dbReference type="Google" id="ProtNLM"/>
    </source>
</evidence>
<evidence type="ECO:0000256" key="6">
    <source>
        <dbReference type="ARBA" id="ARBA00022989"/>
    </source>
</evidence>
<keyword evidence="10" id="KW-1185">Reference proteome</keyword>
<keyword evidence="6 8" id="KW-1133">Transmembrane helix</keyword>
<feature type="transmembrane region" description="Helical" evidence="8">
    <location>
        <begin position="145"/>
        <end position="169"/>
    </location>
</feature>
<proteinExistence type="predicted"/>
<evidence type="ECO:0000256" key="8">
    <source>
        <dbReference type="SAM" id="Phobius"/>
    </source>
</evidence>
<protein>
    <recommendedName>
        <fullName evidence="11">Exosortase/archaeosortase family protein</fullName>
    </recommendedName>
</protein>
<comment type="subcellular location">
    <subcellularLocation>
        <location evidence="1">Cell membrane</location>
        <topology evidence="1">Multi-pass membrane protein</topology>
    </subcellularLocation>
</comment>
<keyword evidence="7 8" id="KW-0472">Membrane</keyword>
<evidence type="ECO:0000256" key="1">
    <source>
        <dbReference type="ARBA" id="ARBA00004651"/>
    </source>
</evidence>
<dbReference type="NCBIfam" id="TIGR04178">
    <property type="entry name" value="exo_archaeo"/>
    <property type="match status" value="1"/>
</dbReference>
<keyword evidence="5" id="KW-0378">Hydrolase</keyword>